<reference evidence="3" key="1">
    <citation type="submission" date="2017-06" db="EMBL/GenBank/DDBJ databases">
        <authorList>
            <person name="Cremers G."/>
        </authorList>
    </citation>
    <scope>NUCLEOTIDE SEQUENCE [LARGE SCALE GENOMIC DNA]</scope>
</reference>
<dbReference type="RefSeq" id="WP_143311720.1">
    <property type="nucleotide sequence ID" value="NZ_FZMP01000134.1"/>
</dbReference>
<name>A0A284VP54_9EURY</name>
<sequence>MARRRTTSEPEQTREETESQEKIKGEQTARRETVSTTPSSWWEERKTIERPNPEDQEKSFREEEKQMGVESEERKEVSRTGARRDVPTPASSWWEARRTIERPSPEDQERRYREEQERYEQERQRESPYNKPIQELLKEGKNVEEIISMREQERPTKEMREEGKEKKDISQAVSGSYAAVSRMLEDSFTNLQKPWIDSTVELFNKAAELSRNATPENYKAFYDEWMKTYQNTFGKLYPGMTRQLDKETLEKLKESAEESKNLFRSWISMLDENSRKTQELLQSTPDPGKYRELYNMWTRTYGKIYQDFIEMPTKGSTAVIFETYGGMPNIYFRNFAQIAKLWNDSYQILFRPWVDSMLSFSDKMAELSKGEARPEAYKEFYNLWIDTYRNTYGRLFDIQSVRSASKEIADSFVKVMEVNLNIYNSWVSALEKISQKTADMSKHAARPEAYKEPYNAWVNMYERAFDDFFTYVPLMSPVKPMMEPVKNAARAYTDMFTSMSGMWMRPAFGSTSTA</sequence>
<evidence type="ECO:0008006" key="4">
    <source>
        <dbReference type="Google" id="ProtNLM"/>
    </source>
</evidence>
<feature type="region of interest" description="Disordered" evidence="1">
    <location>
        <begin position="1"/>
        <end position="127"/>
    </location>
</feature>
<accession>A0A284VP54</accession>
<evidence type="ECO:0000313" key="2">
    <source>
        <dbReference type="EMBL" id="SNQ60999.1"/>
    </source>
</evidence>
<protein>
    <recommendedName>
        <fullName evidence="4">Poly(3-hydroxyalkanoate) polymerase subunit PhaE</fullName>
    </recommendedName>
</protein>
<organism evidence="2 3">
    <name type="scientific">Candidatus Methanoperedens nitratireducens</name>
    <dbReference type="NCBI Taxonomy" id="1392998"/>
    <lineage>
        <taxon>Archaea</taxon>
        <taxon>Methanobacteriati</taxon>
        <taxon>Methanobacteriota</taxon>
        <taxon>Stenosarchaea group</taxon>
        <taxon>Methanomicrobia</taxon>
        <taxon>Methanosarcinales</taxon>
        <taxon>ANME-2 cluster</taxon>
        <taxon>Candidatus Methanoperedentaceae</taxon>
        <taxon>Candidatus Methanoperedens</taxon>
    </lineage>
</organism>
<dbReference type="Proteomes" id="UP000218615">
    <property type="component" value="Unassembled WGS sequence"/>
</dbReference>
<feature type="compositionally biased region" description="Basic and acidic residues" evidence="1">
    <location>
        <begin position="95"/>
        <end position="127"/>
    </location>
</feature>
<feature type="compositionally biased region" description="Basic and acidic residues" evidence="1">
    <location>
        <begin position="1"/>
        <end position="33"/>
    </location>
</feature>
<dbReference type="EMBL" id="FZMP01000134">
    <property type="protein sequence ID" value="SNQ60999.1"/>
    <property type="molecule type" value="Genomic_DNA"/>
</dbReference>
<feature type="compositionally biased region" description="Basic and acidic residues" evidence="1">
    <location>
        <begin position="42"/>
        <end position="86"/>
    </location>
</feature>
<dbReference type="AlphaFoldDB" id="A0A284VP54"/>
<keyword evidence="3" id="KW-1185">Reference proteome</keyword>
<gene>
    <name evidence="2" type="ORF">MNV_2190005</name>
</gene>
<dbReference type="OrthoDB" id="149649at2157"/>
<evidence type="ECO:0000313" key="3">
    <source>
        <dbReference type="Proteomes" id="UP000218615"/>
    </source>
</evidence>
<evidence type="ECO:0000256" key="1">
    <source>
        <dbReference type="SAM" id="MobiDB-lite"/>
    </source>
</evidence>
<proteinExistence type="predicted"/>